<name>A0ABD3CLR1_9LAMI</name>
<evidence type="ECO:0000256" key="9">
    <source>
        <dbReference type="ARBA" id="ARBA00023125"/>
    </source>
</evidence>
<proteinExistence type="inferred from homology"/>
<feature type="region of interest" description="Disordered" evidence="13">
    <location>
        <begin position="755"/>
        <end position="816"/>
    </location>
</feature>
<dbReference type="SUPFAM" id="SSF57756">
    <property type="entry name" value="Retrovirus zinc finger-like domains"/>
    <property type="match status" value="1"/>
</dbReference>
<dbReference type="Gene3D" id="4.10.60.10">
    <property type="entry name" value="Zinc finger, CCHC-type"/>
    <property type="match status" value="1"/>
</dbReference>
<dbReference type="Gene3D" id="1.10.290.10">
    <property type="entry name" value="Topoisomerase I, domain 4"/>
    <property type="match status" value="1"/>
</dbReference>
<dbReference type="SUPFAM" id="SSF56712">
    <property type="entry name" value="Prokaryotic type I DNA topoisomerase"/>
    <property type="match status" value="1"/>
</dbReference>
<evidence type="ECO:0000256" key="1">
    <source>
        <dbReference type="ARBA" id="ARBA00000213"/>
    </source>
</evidence>
<protein>
    <recommendedName>
        <fullName evidence="12">DNA topoisomerase</fullName>
        <ecNumber evidence="12">5.6.2.1</ecNumber>
    </recommendedName>
</protein>
<dbReference type="Gene3D" id="3.30.65.10">
    <property type="entry name" value="Bacterial Topoisomerase I, domain 1"/>
    <property type="match status" value="1"/>
</dbReference>
<evidence type="ECO:0000256" key="4">
    <source>
        <dbReference type="ARBA" id="ARBA00022723"/>
    </source>
</evidence>
<dbReference type="InterPro" id="IPR036875">
    <property type="entry name" value="Znf_CCHC_sf"/>
</dbReference>
<gene>
    <name evidence="18" type="primary">TOP3A_1</name>
    <name evidence="18" type="ORF">CASFOL_023240</name>
</gene>
<dbReference type="FunFam" id="1.10.290.10:FF:000001">
    <property type="entry name" value="DNA topoisomerase"/>
    <property type="match status" value="1"/>
</dbReference>
<dbReference type="PROSITE" id="PS50158">
    <property type="entry name" value="ZF_CCHC"/>
    <property type="match status" value="1"/>
</dbReference>
<dbReference type="GO" id="GO:0003917">
    <property type="term" value="F:DNA topoisomerase type I (single strand cut, ATP-independent) activity"/>
    <property type="evidence" value="ECO:0007669"/>
    <property type="project" value="UniProtKB-EC"/>
</dbReference>
<dbReference type="SMART" id="SM00437">
    <property type="entry name" value="TOP1Ac"/>
    <property type="match status" value="1"/>
</dbReference>
<dbReference type="InterPro" id="IPR013826">
    <property type="entry name" value="Topo_IA_cen_sub3"/>
</dbReference>
<dbReference type="PROSITE" id="PS52039">
    <property type="entry name" value="TOPO_IA_2"/>
    <property type="match status" value="1"/>
</dbReference>
<evidence type="ECO:0000259" key="15">
    <source>
        <dbReference type="PROSITE" id="PS50880"/>
    </source>
</evidence>
<feature type="domain" description="Toprim" evidence="15">
    <location>
        <begin position="10"/>
        <end position="159"/>
    </location>
</feature>
<comment type="similarity">
    <text evidence="3 12">Belongs to the type IA topoisomerase family.</text>
</comment>
<keyword evidence="5 11" id="KW-0863">Zinc-finger</keyword>
<evidence type="ECO:0000256" key="10">
    <source>
        <dbReference type="ARBA" id="ARBA00023235"/>
    </source>
</evidence>
<evidence type="ECO:0000259" key="17">
    <source>
        <dbReference type="PROSITE" id="PS52039"/>
    </source>
</evidence>
<evidence type="ECO:0000256" key="11">
    <source>
        <dbReference type="PROSITE-ProRule" id="PRU00047"/>
    </source>
</evidence>
<dbReference type="InterPro" id="IPR013824">
    <property type="entry name" value="Topo_IA_cen_sub1"/>
</dbReference>
<dbReference type="FunFam" id="3.40.50.140:FF:000003">
    <property type="entry name" value="DNA topoisomerase"/>
    <property type="match status" value="1"/>
</dbReference>
<accession>A0ABD3CLR1</accession>
<dbReference type="Pfam" id="PF01751">
    <property type="entry name" value="Toprim"/>
    <property type="match status" value="1"/>
</dbReference>
<dbReference type="PRINTS" id="PR00417">
    <property type="entry name" value="PRTPISMRASEI"/>
</dbReference>
<evidence type="ECO:0000259" key="16">
    <source>
        <dbReference type="PROSITE" id="PS51999"/>
    </source>
</evidence>
<evidence type="ECO:0000256" key="12">
    <source>
        <dbReference type="RuleBase" id="RU362092"/>
    </source>
</evidence>
<evidence type="ECO:0000256" key="3">
    <source>
        <dbReference type="ARBA" id="ARBA00009446"/>
    </source>
</evidence>
<dbReference type="PROSITE" id="PS51999">
    <property type="entry name" value="ZF_GRF"/>
    <property type="match status" value="1"/>
</dbReference>
<dbReference type="SMART" id="SM00343">
    <property type="entry name" value="ZnF_C2HC"/>
    <property type="match status" value="1"/>
</dbReference>
<dbReference type="InterPro" id="IPR003601">
    <property type="entry name" value="Topo_IA_2"/>
</dbReference>
<feature type="compositionally biased region" description="Low complexity" evidence="13">
    <location>
        <begin position="761"/>
        <end position="793"/>
    </location>
</feature>
<comment type="catalytic activity">
    <reaction evidence="1 12">
        <text>ATP-independent breakage of single-stranded DNA, followed by passage and rejoining.</text>
        <dbReference type="EC" id="5.6.2.1"/>
    </reaction>
</comment>
<evidence type="ECO:0000313" key="19">
    <source>
        <dbReference type="Proteomes" id="UP001632038"/>
    </source>
</evidence>
<dbReference type="PROSITE" id="PS00396">
    <property type="entry name" value="TOPO_IA_1"/>
    <property type="match status" value="1"/>
</dbReference>
<evidence type="ECO:0000256" key="8">
    <source>
        <dbReference type="ARBA" id="ARBA00023029"/>
    </source>
</evidence>
<dbReference type="Gene3D" id="2.70.20.10">
    <property type="entry name" value="Topoisomerase I, domain 3"/>
    <property type="match status" value="1"/>
</dbReference>
<dbReference type="FunFam" id="2.70.20.10:FF:000004">
    <property type="entry name" value="DNA topoisomerase"/>
    <property type="match status" value="1"/>
</dbReference>
<dbReference type="Pfam" id="PF01131">
    <property type="entry name" value="Topoisom_bac"/>
    <property type="match status" value="1"/>
</dbReference>
<sequence length="923" mass="102359">MAGGGGRPIKALNVAEKPSVAKAVAGILSKSPSSGGLRVRDGRSRYNRIFEFDYTTDDHQQFHMSVTSVTGHLMEIDFEDRYRRWQSCDPADLYHAPIKKYVPQDKSDIEKTLEEEARKCQWLILWLDCDREGENIAYEVIEVCTRANRNLHIRRARFSQLTDRAIHWSMKTQNLGQPHKLSADAVDARQEIDLRIGAAFTRFQTMLLRDAFVLDFASDNQNVILSYGPCQFPTLGFIVERYWEIQSHEPEEFWTIKCTHNSEEGTAAFYWMRGHLFDYTCATIIYEMCVQEPTATVTNVRQRESYKQPPHPLSTIELEKRASRYFKMSSAQTMKVAEELYQAGFISYPRTETDGFSAGTDLKTTVQEHQGHPIWGSYAQRLLDPEAGLWKFPNGGGHDDKAHPPIHPTKFSAGEPNWSQDHHKVYELVVRHFLACVSKPAVGAETTVDIDIAGEQFSSSGRVIIEKNYLDVYRFEAWGGSMIPTYNYGQQFTPTTLTLDSGVTRPPPLLSEADLLGCMEKACIGTDATMHDHIKKLLDRVYATKDSNMHFTPTKLGEALVMGYDDMGGISYELWKPDLRSQMERDVAAICGGTKGKTEVLDTWLQKMKACFLDARLNKEKLFQSMAVFFERLNRSNGNEQQTIGDVVRKCGLCQESDMVLRKKPDGNFMVGCLGFPQCRNAVWLPGPTSEAIVTTNICSTCSPGPVYMIKFKFRQLEIPPNYNVDHLGCIGGCDDILRQLVEVCGTGSRNISSGLGRGQGQSSSSSNAQQSNSRNQGAWRTAHSSASHPPESSRGRNSRSQEAAAQDGESSVPCTSCGAPCNLRTANTAANRGRKFYSCQAQGCNFFLWEDNAGGGGAVPRGGISRPASNTSRRGGGTGRGRGGAQANDGAFVSATGEAISGRCFVCGEPGHFANACPTRGR</sequence>
<dbReference type="InterPro" id="IPR000380">
    <property type="entry name" value="Topo_IA"/>
</dbReference>
<evidence type="ECO:0000313" key="18">
    <source>
        <dbReference type="EMBL" id="KAL3630256.1"/>
    </source>
</evidence>
<dbReference type="GO" id="GO:0008270">
    <property type="term" value="F:zinc ion binding"/>
    <property type="evidence" value="ECO:0007669"/>
    <property type="project" value="UniProtKB-KW"/>
</dbReference>
<dbReference type="InterPro" id="IPR003602">
    <property type="entry name" value="Topo_IA_DNA-bd_dom"/>
</dbReference>
<comment type="function">
    <text evidence="12">Introduces a single-strand break via transesterification at a target site in duplex DNA. Releases the supercoiling and torsional tension of DNA introduced during the DNA replication and transcription by transiently cleaving and rejoining one strand of the DNA duplex. The scissile phosphodiester is attacked by the catalytic tyrosine of the enzyme, resulting in the formation of a DNA-(5'-phosphotyrosyl)-enzyme intermediate and the expulsion of a 3'-OH DNA strand.</text>
</comment>
<keyword evidence="10 12" id="KW-0413">Isomerase</keyword>
<evidence type="ECO:0000256" key="5">
    <source>
        <dbReference type="ARBA" id="ARBA00022771"/>
    </source>
</evidence>
<dbReference type="InterPro" id="IPR013497">
    <property type="entry name" value="Topo_IA_cen"/>
</dbReference>
<dbReference type="InterPro" id="IPR001878">
    <property type="entry name" value="Znf_CCHC"/>
</dbReference>
<keyword evidence="19" id="KW-1185">Reference proteome</keyword>
<feature type="domain" description="GRF-type" evidence="16">
    <location>
        <begin position="815"/>
        <end position="854"/>
    </location>
</feature>
<evidence type="ECO:0000256" key="13">
    <source>
        <dbReference type="SAM" id="MobiDB-lite"/>
    </source>
</evidence>
<evidence type="ECO:0000256" key="2">
    <source>
        <dbReference type="ARBA" id="ARBA00001946"/>
    </source>
</evidence>
<dbReference type="AlphaFoldDB" id="A0ABD3CLR1"/>
<dbReference type="Pfam" id="PF06839">
    <property type="entry name" value="Zn_ribbon_GRF"/>
    <property type="match status" value="1"/>
</dbReference>
<dbReference type="GO" id="GO:0003677">
    <property type="term" value="F:DNA binding"/>
    <property type="evidence" value="ECO:0007669"/>
    <property type="project" value="UniProtKB-KW"/>
</dbReference>
<dbReference type="EC" id="5.6.2.1" evidence="12"/>
<dbReference type="Pfam" id="PF00098">
    <property type="entry name" value="zf-CCHC"/>
    <property type="match status" value="1"/>
</dbReference>
<keyword evidence="4" id="KW-0479">Metal-binding</keyword>
<feature type="domain" description="CCHC-type" evidence="14">
    <location>
        <begin position="904"/>
        <end position="919"/>
    </location>
</feature>
<feature type="region of interest" description="Disordered" evidence="13">
    <location>
        <begin position="859"/>
        <end position="888"/>
    </location>
</feature>
<comment type="caution">
    <text evidence="18">The sequence shown here is derived from an EMBL/GenBank/DDBJ whole genome shotgun (WGS) entry which is preliminary data.</text>
</comment>
<dbReference type="PANTHER" id="PTHR11390">
    <property type="entry name" value="PROKARYOTIC DNA TOPOISOMERASE"/>
    <property type="match status" value="1"/>
</dbReference>
<dbReference type="Proteomes" id="UP001632038">
    <property type="component" value="Unassembled WGS sequence"/>
</dbReference>
<dbReference type="CDD" id="cd03362">
    <property type="entry name" value="TOPRIM_TopoIA_TopoIII"/>
    <property type="match status" value="1"/>
</dbReference>
<organism evidence="18 19">
    <name type="scientific">Castilleja foliolosa</name>
    <dbReference type="NCBI Taxonomy" id="1961234"/>
    <lineage>
        <taxon>Eukaryota</taxon>
        <taxon>Viridiplantae</taxon>
        <taxon>Streptophyta</taxon>
        <taxon>Embryophyta</taxon>
        <taxon>Tracheophyta</taxon>
        <taxon>Spermatophyta</taxon>
        <taxon>Magnoliopsida</taxon>
        <taxon>eudicotyledons</taxon>
        <taxon>Gunneridae</taxon>
        <taxon>Pentapetalae</taxon>
        <taxon>asterids</taxon>
        <taxon>lamiids</taxon>
        <taxon>Lamiales</taxon>
        <taxon>Orobanchaceae</taxon>
        <taxon>Pedicularideae</taxon>
        <taxon>Castillejinae</taxon>
        <taxon>Castilleja</taxon>
    </lineage>
</organism>
<keyword evidence="8 12" id="KW-0799">Topoisomerase</keyword>
<dbReference type="SMART" id="SM00436">
    <property type="entry name" value="TOP1Bc"/>
    <property type="match status" value="1"/>
</dbReference>
<feature type="domain" description="Topo IA-type catalytic" evidence="17">
    <location>
        <begin position="179"/>
        <end position="613"/>
    </location>
</feature>
<dbReference type="InterPro" id="IPR023405">
    <property type="entry name" value="Topo_IA_core_domain"/>
</dbReference>
<dbReference type="InterPro" id="IPR006171">
    <property type="entry name" value="TOPRIM_dom"/>
</dbReference>
<dbReference type="InterPro" id="IPR013825">
    <property type="entry name" value="Topo_IA_cen_sub2"/>
</dbReference>
<reference evidence="19" key="1">
    <citation type="journal article" date="2024" name="IScience">
        <title>Strigolactones Initiate the Formation of Haustorium-like Structures in Castilleja.</title>
        <authorList>
            <person name="Buerger M."/>
            <person name="Peterson D."/>
            <person name="Chory J."/>
        </authorList>
    </citation>
    <scope>NUCLEOTIDE SEQUENCE [LARGE SCALE GENOMIC DNA]</scope>
</reference>
<dbReference type="Gene3D" id="3.40.50.140">
    <property type="match status" value="1"/>
</dbReference>
<dbReference type="EMBL" id="JAVIJP010000032">
    <property type="protein sequence ID" value="KAL3630256.1"/>
    <property type="molecule type" value="Genomic_DNA"/>
</dbReference>
<dbReference type="InterPro" id="IPR023406">
    <property type="entry name" value="Topo_IA_AS"/>
</dbReference>
<comment type="cofactor">
    <cofactor evidence="2">
        <name>Mg(2+)</name>
        <dbReference type="ChEBI" id="CHEBI:18420"/>
    </cofactor>
</comment>
<dbReference type="Gene3D" id="1.10.460.10">
    <property type="entry name" value="Topoisomerase I, domain 2"/>
    <property type="match status" value="1"/>
</dbReference>
<evidence type="ECO:0000256" key="7">
    <source>
        <dbReference type="ARBA" id="ARBA00022842"/>
    </source>
</evidence>
<dbReference type="SMART" id="SM00493">
    <property type="entry name" value="TOPRIM"/>
    <property type="match status" value="1"/>
</dbReference>
<keyword evidence="9 12" id="KW-0238">DNA-binding</keyword>
<dbReference type="PROSITE" id="PS50880">
    <property type="entry name" value="TOPRIM"/>
    <property type="match status" value="1"/>
</dbReference>
<keyword evidence="6" id="KW-0862">Zinc</keyword>
<dbReference type="CDD" id="cd00186">
    <property type="entry name" value="TOP1Ac"/>
    <property type="match status" value="1"/>
</dbReference>
<dbReference type="PANTHER" id="PTHR11390:SF21">
    <property type="entry name" value="DNA TOPOISOMERASE 3-ALPHA"/>
    <property type="match status" value="1"/>
</dbReference>
<dbReference type="InterPro" id="IPR010666">
    <property type="entry name" value="Znf_GRF"/>
</dbReference>
<evidence type="ECO:0000259" key="14">
    <source>
        <dbReference type="PROSITE" id="PS50158"/>
    </source>
</evidence>
<evidence type="ECO:0000256" key="6">
    <source>
        <dbReference type="ARBA" id="ARBA00022833"/>
    </source>
</evidence>
<feature type="compositionally biased region" description="Polar residues" evidence="13">
    <location>
        <begin position="799"/>
        <end position="815"/>
    </location>
</feature>
<dbReference type="InterPro" id="IPR034144">
    <property type="entry name" value="TOPRIM_TopoIII"/>
</dbReference>
<keyword evidence="7" id="KW-0460">Magnesium</keyword>
<feature type="compositionally biased region" description="Gly residues" evidence="13">
    <location>
        <begin position="875"/>
        <end position="885"/>
    </location>
</feature>